<dbReference type="Proteomes" id="UP000187148">
    <property type="component" value="Chromosome"/>
</dbReference>
<sequence>MEFFENRPRRPFSGFVLLWRQLRRWHLLAKTRRELRRLSDEQLRDMGLRRSDIS</sequence>
<dbReference type="RefSeq" id="WP_076768952.1">
    <property type="nucleotide sequence ID" value="NZ_CP019445.1"/>
</dbReference>
<gene>
    <name evidence="2" type="ORF">BWI95_02555</name>
</gene>
<dbReference type="AlphaFoldDB" id="A0A807L9X1"/>
<organism evidence="2 3">
    <name type="scientific">Kosakonia cowanii JCM 10956 = DSM 18146</name>
    <dbReference type="NCBI Taxonomy" id="1300165"/>
    <lineage>
        <taxon>Bacteria</taxon>
        <taxon>Pseudomonadati</taxon>
        <taxon>Pseudomonadota</taxon>
        <taxon>Gammaproteobacteria</taxon>
        <taxon>Enterobacterales</taxon>
        <taxon>Enterobacteriaceae</taxon>
        <taxon>Kosakonia</taxon>
    </lineage>
</organism>
<keyword evidence="3" id="KW-1185">Reference proteome</keyword>
<evidence type="ECO:0000313" key="2">
    <source>
        <dbReference type="EMBL" id="APZ04027.1"/>
    </source>
</evidence>
<dbReference type="GeneID" id="77485325"/>
<dbReference type="EMBL" id="CP019445">
    <property type="protein sequence ID" value="APZ04027.1"/>
    <property type="molecule type" value="Genomic_DNA"/>
</dbReference>
<dbReference type="KEGG" id="kco:BWI95_02555"/>
<protein>
    <submittedName>
        <fullName evidence="2">DUF1127 domain-containing protein</fullName>
    </submittedName>
</protein>
<evidence type="ECO:0000259" key="1">
    <source>
        <dbReference type="Pfam" id="PF06568"/>
    </source>
</evidence>
<dbReference type="Pfam" id="PF06568">
    <property type="entry name" value="YjiS-like"/>
    <property type="match status" value="1"/>
</dbReference>
<name>A0A807L9X1_9ENTR</name>
<feature type="domain" description="YjiS-like" evidence="1">
    <location>
        <begin position="18"/>
        <end position="53"/>
    </location>
</feature>
<dbReference type="InterPro" id="IPR009506">
    <property type="entry name" value="YjiS-like"/>
</dbReference>
<accession>A0A807L9X1</accession>
<reference evidence="2 3" key="1">
    <citation type="submission" date="2017-01" db="EMBL/GenBank/DDBJ databases">
        <authorList>
            <person name="Cao J.-M."/>
        </authorList>
    </citation>
    <scope>NUCLEOTIDE SEQUENCE [LARGE SCALE GENOMIC DNA]</scope>
    <source>
        <strain evidence="2 3">888-76</strain>
    </source>
</reference>
<evidence type="ECO:0000313" key="3">
    <source>
        <dbReference type="Proteomes" id="UP000187148"/>
    </source>
</evidence>
<proteinExistence type="predicted"/>